<dbReference type="Gene3D" id="1.10.40.30">
    <property type="entry name" value="Fumarase/aspartase (C-terminal domain)"/>
    <property type="match status" value="1"/>
</dbReference>
<dbReference type="InterPro" id="IPR020557">
    <property type="entry name" value="Fumarate_lyase_CS"/>
</dbReference>
<comment type="catalytic activity">
    <reaction evidence="3">
        <text>N(6)-(1,2-dicarboxyethyl)-AMP = fumarate + AMP</text>
        <dbReference type="Rhea" id="RHEA:16853"/>
        <dbReference type="ChEBI" id="CHEBI:29806"/>
        <dbReference type="ChEBI" id="CHEBI:57567"/>
        <dbReference type="ChEBI" id="CHEBI:456215"/>
        <dbReference type="EC" id="4.3.2.2"/>
    </reaction>
</comment>
<dbReference type="InterPro" id="IPR019468">
    <property type="entry name" value="AdenyloSucc_lyase_C"/>
</dbReference>
<dbReference type="PANTHER" id="PTHR43172">
    <property type="entry name" value="ADENYLOSUCCINATE LYASE"/>
    <property type="match status" value="1"/>
</dbReference>
<comment type="caution">
    <text evidence="5">The sequence shown here is derived from an EMBL/GenBank/DDBJ whole genome shotgun (WGS) entry which is preliminary data.</text>
</comment>
<proteinExistence type="inferred from homology"/>
<comment type="pathway">
    <text evidence="3">Purine metabolism; AMP biosynthesis via de novo pathway; AMP from IMP: step 2/2.</text>
</comment>
<keyword evidence="6" id="KW-1185">Reference proteome</keyword>
<dbReference type="InterPro" id="IPR004769">
    <property type="entry name" value="Pur_lyase"/>
</dbReference>
<dbReference type="Proteomes" id="UP000615326">
    <property type="component" value="Unassembled WGS sequence"/>
</dbReference>
<dbReference type="PROSITE" id="PS00163">
    <property type="entry name" value="FUMARATE_LYASES"/>
    <property type="match status" value="1"/>
</dbReference>
<dbReference type="NCBIfam" id="TIGR00928">
    <property type="entry name" value="purB"/>
    <property type="match status" value="1"/>
</dbReference>
<reference evidence="5 6" key="1">
    <citation type="journal article" date="2020" name="Int. J. Syst. Evol. Microbiol.">
        <title>Novel acetic acid bacteria from cider fermentations: Acetobacter conturbans sp. nov. and Acetobacter fallax sp. nov.</title>
        <authorList>
            <person name="Sombolestani A.S."/>
            <person name="Cleenwerck I."/>
            <person name="Cnockaert M."/>
            <person name="Borremans W."/>
            <person name="Wieme A.D."/>
            <person name="De Vuyst L."/>
            <person name="Vandamme P."/>
        </authorList>
    </citation>
    <scope>NUCLEOTIDE SEQUENCE [LARGE SCALE GENOMIC DNA]</scope>
    <source>
        <strain evidence="5 6">LMG 1637</strain>
    </source>
</reference>
<dbReference type="SUPFAM" id="SSF48557">
    <property type="entry name" value="L-aspartase-like"/>
    <property type="match status" value="1"/>
</dbReference>
<evidence type="ECO:0000256" key="2">
    <source>
        <dbReference type="NCBIfam" id="TIGR00928"/>
    </source>
</evidence>
<comment type="similarity">
    <text evidence="3">Belongs to the lyase 1 family. Adenylosuccinate lyase subfamily.</text>
</comment>
<keyword evidence="3" id="KW-0658">Purine biosynthesis</keyword>
<sequence length="450" mass="49525">MVPRYTRPEMMAIWAPENRYRIWFEIEALACEAMAELGEIPGEAAEIIRGRGDAAIAAFSQLDLDRIDAIEAETRHDVIAFLTWLAEKIGPESRFVHLGMTSSDVLDTCLAVQLTQATDLLLADVDAVLSALKKQAFTHKYTLTIGRSHGIHAEPTSFGLKMAGHYAEFERNRTRLLTARAEIATCAISGAVGTFAHLDPRVESYVAKKLGLMPEPVSTQIIPRDRHAAYFCALAVIASGIERLATEVRHLQRSEVREVEEFFHPGQKGSSAMPHKRNPVLSENLTGLARLVRSHVIPALENVALWHERDISHSSVERNICPDATVGLDFALVRLAGMMDKLIVYPEQMAANIESLGGIVHSGEVLLALARAGVLREDAYKIVQRCAMATWTQLGKPNGRTFRENLDTDPDIAGRITPEVLDAAMDSCSHLKAIDDRYRVVFGETGSVAG</sequence>
<protein>
    <recommendedName>
        <fullName evidence="2 3">Adenylosuccinate lyase</fullName>
        <shortName evidence="3">ASL</shortName>
        <ecNumber evidence="2 3">4.3.2.2</ecNumber>
    </recommendedName>
    <alternativeName>
        <fullName evidence="3">Adenylosuccinase</fullName>
    </alternativeName>
</protein>
<comment type="pathway">
    <text evidence="3">Purine metabolism; IMP biosynthesis via de novo pathway; 5-amino-1-(5-phospho-D-ribosyl)imidazole-4-carboxamide from 5-amino-1-(5-phospho-D-ribosyl)imidazole-4-carboxylate: step 2/2.</text>
</comment>
<dbReference type="InterPro" id="IPR008948">
    <property type="entry name" value="L-Aspartase-like"/>
</dbReference>
<dbReference type="InterPro" id="IPR022761">
    <property type="entry name" value="Fumarate_lyase_N"/>
</dbReference>
<dbReference type="Pfam" id="PF10397">
    <property type="entry name" value="ADSL_C"/>
    <property type="match status" value="1"/>
</dbReference>
<accession>A0ABX0KEE3</accession>
<dbReference type="GO" id="GO:0016829">
    <property type="term" value="F:lyase activity"/>
    <property type="evidence" value="ECO:0007669"/>
    <property type="project" value="UniProtKB-KW"/>
</dbReference>
<dbReference type="EC" id="4.3.2.2" evidence="2 3"/>
<dbReference type="Gene3D" id="1.10.275.60">
    <property type="match status" value="1"/>
</dbReference>
<dbReference type="Gene3D" id="1.20.200.10">
    <property type="entry name" value="Fumarase/aspartase (Central domain)"/>
    <property type="match status" value="1"/>
</dbReference>
<comment type="catalytic activity">
    <reaction evidence="3">
        <text>(2S)-2-[5-amino-1-(5-phospho-beta-D-ribosyl)imidazole-4-carboxamido]succinate = 5-amino-1-(5-phospho-beta-D-ribosyl)imidazole-4-carboxamide + fumarate</text>
        <dbReference type="Rhea" id="RHEA:23920"/>
        <dbReference type="ChEBI" id="CHEBI:29806"/>
        <dbReference type="ChEBI" id="CHEBI:58443"/>
        <dbReference type="ChEBI" id="CHEBI:58475"/>
        <dbReference type="EC" id="4.3.2.2"/>
    </reaction>
</comment>
<dbReference type="PANTHER" id="PTHR43172:SF1">
    <property type="entry name" value="ADENYLOSUCCINATE LYASE"/>
    <property type="match status" value="1"/>
</dbReference>
<dbReference type="InterPro" id="IPR000362">
    <property type="entry name" value="Fumarate_lyase_fam"/>
</dbReference>
<evidence type="ECO:0000256" key="3">
    <source>
        <dbReference type="RuleBase" id="RU361172"/>
    </source>
</evidence>
<dbReference type="RefSeq" id="WP_173576843.1">
    <property type="nucleotide sequence ID" value="NZ_WOSW01000009.1"/>
</dbReference>
<dbReference type="Pfam" id="PF00206">
    <property type="entry name" value="Lyase_1"/>
    <property type="match status" value="1"/>
</dbReference>
<dbReference type="EMBL" id="WOSW01000009">
    <property type="protein sequence ID" value="NHO32312.1"/>
    <property type="molecule type" value="Genomic_DNA"/>
</dbReference>
<dbReference type="PRINTS" id="PR00149">
    <property type="entry name" value="FUMRATELYASE"/>
</dbReference>
<evidence type="ECO:0000256" key="1">
    <source>
        <dbReference type="ARBA" id="ARBA00023239"/>
    </source>
</evidence>
<dbReference type="CDD" id="cd01360">
    <property type="entry name" value="Adenylsuccinate_lyase_1"/>
    <property type="match status" value="1"/>
</dbReference>
<evidence type="ECO:0000313" key="5">
    <source>
        <dbReference type="EMBL" id="NHO32312.1"/>
    </source>
</evidence>
<organism evidence="5 6">
    <name type="scientific">Acetobacter fallax</name>
    <dbReference type="NCBI Taxonomy" id="1737473"/>
    <lineage>
        <taxon>Bacteria</taxon>
        <taxon>Pseudomonadati</taxon>
        <taxon>Pseudomonadota</taxon>
        <taxon>Alphaproteobacteria</taxon>
        <taxon>Acetobacterales</taxon>
        <taxon>Acetobacteraceae</taxon>
        <taxon>Acetobacter</taxon>
    </lineage>
</organism>
<dbReference type="SMART" id="SM00998">
    <property type="entry name" value="ADSL_C"/>
    <property type="match status" value="1"/>
</dbReference>
<evidence type="ECO:0000259" key="4">
    <source>
        <dbReference type="SMART" id="SM00998"/>
    </source>
</evidence>
<evidence type="ECO:0000313" key="6">
    <source>
        <dbReference type="Proteomes" id="UP000615326"/>
    </source>
</evidence>
<name>A0ABX0KEE3_9PROT</name>
<dbReference type="PRINTS" id="PR00145">
    <property type="entry name" value="ARGSUCLYASE"/>
</dbReference>
<gene>
    <name evidence="5" type="ORF">GOB84_06995</name>
</gene>
<feature type="domain" description="Adenylosuccinate lyase C-terminal" evidence="4">
    <location>
        <begin position="357"/>
        <end position="442"/>
    </location>
</feature>
<keyword evidence="1 3" id="KW-0456">Lyase</keyword>